<keyword evidence="1" id="KW-1133">Transmembrane helix</keyword>
<accession>A0A4Q7KG84</accession>
<feature type="domain" description="DUF1707" evidence="2">
    <location>
        <begin position="9"/>
        <end position="61"/>
    </location>
</feature>
<dbReference type="OrthoDB" id="3534574at2"/>
<comment type="caution">
    <text evidence="3">The sequence shown here is derived from an EMBL/GenBank/DDBJ whole genome shotgun (WGS) entry which is preliminary data.</text>
</comment>
<reference evidence="3 4" key="1">
    <citation type="submission" date="2019-02" db="EMBL/GenBank/DDBJ databases">
        <title>Genomic Encyclopedia of Type Strains, Phase IV (KMG-IV): sequencing the most valuable type-strain genomes for metagenomic binning, comparative biology and taxonomic classification.</title>
        <authorList>
            <person name="Goeker M."/>
        </authorList>
    </citation>
    <scope>NUCLEOTIDE SEQUENCE [LARGE SCALE GENOMIC DNA]</scope>
    <source>
        <strain evidence="3 4">DSM 101727</strain>
    </source>
</reference>
<evidence type="ECO:0000256" key="1">
    <source>
        <dbReference type="SAM" id="Phobius"/>
    </source>
</evidence>
<name>A0A4Q7KG84_9PSEU</name>
<keyword evidence="4" id="KW-1185">Reference proteome</keyword>
<evidence type="ECO:0000313" key="4">
    <source>
        <dbReference type="Proteomes" id="UP000294257"/>
    </source>
</evidence>
<dbReference type="Proteomes" id="UP000294257">
    <property type="component" value="Unassembled WGS sequence"/>
</dbReference>
<dbReference type="AlphaFoldDB" id="A0A4Q7KG84"/>
<keyword evidence="1" id="KW-0472">Membrane</keyword>
<feature type="transmembrane region" description="Helical" evidence="1">
    <location>
        <begin position="97"/>
        <end position="114"/>
    </location>
</feature>
<feature type="transmembrane region" description="Helical" evidence="1">
    <location>
        <begin position="120"/>
        <end position="138"/>
    </location>
</feature>
<evidence type="ECO:0000313" key="3">
    <source>
        <dbReference type="EMBL" id="RZS33851.1"/>
    </source>
</evidence>
<dbReference type="Pfam" id="PF08044">
    <property type="entry name" value="DUF1707"/>
    <property type="match status" value="1"/>
</dbReference>
<dbReference type="EMBL" id="SGWQ01000010">
    <property type="protein sequence ID" value="RZS33851.1"/>
    <property type="molecule type" value="Genomic_DNA"/>
</dbReference>
<keyword evidence="1" id="KW-0812">Transmembrane</keyword>
<organism evidence="3 4">
    <name type="scientific">Herbihabitans rhizosphaerae</name>
    <dbReference type="NCBI Taxonomy" id="1872711"/>
    <lineage>
        <taxon>Bacteria</taxon>
        <taxon>Bacillati</taxon>
        <taxon>Actinomycetota</taxon>
        <taxon>Actinomycetes</taxon>
        <taxon>Pseudonocardiales</taxon>
        <taxon>Pseudonocardiaceae</taxon>
        <taxon>Herbihabitans</taxon>
    </lineage>
</organism>
<protein>
    <submittedName>
        <fullName evidence="3">Uncharacterized protein DUF1707</fullName>
    </submittedName>
</protein>
<evidence type="ECO:0000259" key="2">
    <source>
        <dbReference type="Pfam" id="PF08044"/>
    </source>
</evidence>
<proteinExistence type="predicted"/>
<gene>
    <name evidence="3" type="ORF">EV193_1101</name>
</gene>
<dbReference type="RefSeq" id="WP_130347054.1">
    <property type="nucleotide sequence ID" value="NZ_SGWQ01000010.1"/>
</dbReference>
<dbReference type="InterPro" id="IPR012551">
    <property type="entry name" value="DUF1707_SHOCT-like"/>
</dbReference>
<sequence>MNERPGDEIRISDAEREDAVRALGEHMSSGRLDLEEYGERTAKVSTVRTRGELLELFSDLPDPRPRFDALPARKSSVAAPRSNPAERWDDRPVAHRAYAALVPLSGVLAVVLFFTVVKVWLIFLLPVLVILIGGALFGDDWREERKRYGHDWGGHR</sequence>